<proteinExistence type="predicted"/>
<dbReference type="InterPro" id="IPR018357">
    <property type="entry name" value="Hexapep_transf_CS"/>
</dbReference>
<keyword evidence="1" id="KW-0808">Transferase</keyword>
<dbReference type="EMBL" id="NMUQ01000003">
    <property type="protein sequence ID" value="OXM13696.1"/>
    <property type="molecule type" value="Genomic_DNA"/>
</dbReference>
<name>A0A229NUW5_9BACL</name>
<gene>
    <name evidence="3" type="ORF">CGZ75_22010</name>
</gene>
<protein>
    <recommendedName>
        <fullName evidence="5">Acetyltransferase</fullName>
    </recommendedName>
</protein>
<dbReference type="OrthoDB" id="9782926at2"/>
<organism evidence="3 4">
    <name type="scientific">Paenibacillus herberti</name>
    <dbReference type="NCBI Taxonomy" id="1619309"/>
    <lineage>
        <taxon>Bacteria</taxon>
        <taxon>Bacillati</taxon>
        <taxon>Bacillota</taxon>
        <taxon>Bacilli</taxon>
        <taxon>Bacillales</taxon>
        <taxon>Paenibacillaceae</taxon>
        <taxon>Paenibacillus</taxon>
    </lineage>
</organism>
<comment type="caution">
    <text evidence="3">The sequence shown here is derived from an EMBL/GenBank/DDBJ whole genome shotgun (WGS) entry which is preliminary data.</text>
</comment>
<keyword evidence="2" id="KW-0677">Repeat</keyword>
<dbReference type="RefSeq" id="WP_089526399.1">
    <property type="nucleotide sequence ID" value="NZ_NMUQ01000003.1"/>
</dbReference>
<dbReference type="PANTHER" id="PTHR23416">
    <property type="entry name" value="SIALIC ACID SYNTHASE-RELATED"/>
    <property type="match status" value="1"/>
</dbReference>
<dbReference type="SUPFAM" id="SSF51161">
    <property type="entry name" value="Trimeric LpxA-like enzymes"/>
    <property type="match status" value="1"/>
</dbReference>
<evidence type="ECO:0000256" key="2">
    <source>
        <dbReference type="ARBA" id="ARBA00022737"/>
    </source>
</evidence>
<reference evidence="3 4" key="1">
    <citation type="submission" date="2017-07" db="EMBL/GenBank/DDBJ databases">
        <title>Paenibacillus herberti R33 genome sequencing and assembly.</title>
        <authorList>
            <person name="Su W."/>
        </authorList>
    </citation>
    <scope>NUCLEOTIDE SEQUENCE [LARGE SCALE GENOMIC DNA]</scope>
    <source>
        <strain evidence="3 4">R33</strain>
    </source>
</reference>
<dbReference type="GO" id="GO:0016740">
    <property type="term" value="F:transferase activity"/>
    <property type="evidence" value="ECO:0007669"/>
    <property type="project" value="UniProtKB-KW"/>
</dbReference>
<dbReference type="Pfam" id="PF00132">
    <property type="entry name" value="Hexapep"/>
    <property type="match status" value="1"/>
</dbReference>
<sequence length="182" mass="19515">MAFGLLKTLLKPSFWRYTLKKIESSYNTSLGAIPRLGSYGGGFIDSSMTFRSPENVHLGERVWINEGCKVWASKSSKVTIGAHTLLGPNAVIVADNHGIQMDAGYIQDQPMEEKDISIGPDCWIGANVVILAGVTVGEGAVVAASAVVNKDVPPYSIVGGVPAKVISHRKSVEKNVLLHRAR</sequence>
<dbReference type="InterPro" id="IPR001451">
    <property type="entry name" value="Hexapep"/>
</dbReference>
<evidence type="ECO:0008006" key="5">
    <source>
        <dbReference type="Google" id="ProtNLM"/>
    </source>
</evidence>
<dbReference type="PROSITE" id="PS00101">
    <property type="entry name" value="HEXAPEP_TRANSFERASES"/>
    <property type="match status" value="1"/>
</dbReference>
<evidence type="ECO:0000313" key="4">
    <source>
        <dbReference type="Proteomes" id="UP000215145"/>
    </source>
</evidence>
<dbReference type="CDD" id="cd04647">
    <property type="entry name" value="LbH_MAT_like"/>
    <property type="match status" value="1"/>
</dbReference>
<dbReference type="Proteomes" id="UP000215145">
    <property type="component" value="Unassembled WGS sequence"/>
</dbReference>
<keyword evidence="4" id="KW-1185">Reference proteome</keyword>
<accession>A0A229NUW5</accession>
<evidence type="ECO:0000256" key="1">
    <source>
        <dbReference type="ARBA" id="ARBA00022679"/>
    </source>
</evidence>
<dbReference type="AlphaFoldDB" id="A0A229NUW5"/>
<dbReference type="InterPro" id="IPR011004">
    <property type="entry name" value="Trimer_LpxA-like_sf"/>
</dbReference>
<evidence type="ECO:0000313" key="3">
    <source>
        <dbReference type="EMBL" id="OXM13696.1"/>
    </source>
</evidence>
<dbReference type="InterPro" id="IPR051159">
    <property type="entry name" value="Hexapeptide_acetyltransf"/>
</dbReference>
<dbReference type="Gene3D" id="2.160.10.10">
    <property type="entry name" value="Hexapeptide repeat proteins"/>
    <property type="match status" value="1"/>
</dbReference>